<keyword evidence="4" id="KW-1185">Reference proteome</keyword>
<proteinExistence type="predicted"/>
<feature type="region of interest" description="Disordered" evidence="1">
    <location>
        <begin position="149"/>
        <end position="171"/>
    </location>
</feature>
<feature type="compositionally biased region" description="Basic and acidic residues" evidence="1">
    <location>
        <begin position="363"/>
        <end position="384"/>
    </location>
</feature>
<dbReference type="EMBL" id="BJXA01000018">
    <property type="protein sequence ID" value="GEM38711.1"/>
    <property type="molecule type" value="Genomic_DNA"/>
</dbReference>
<keyword evidence="2" id="KW-1133">Transmembrane helix</keyword>
<feature type="compositionally biased region" description="Low complexity" evidence="1">
    <location>
        <begin position="44"/>
        <end position="58"/>
    </location>
</feature>
<sequence length="454" mass="47663">MPQMEAREEAQPSRAVSGWTVGLVCVAIVASGVIVGGLLHEPEPALTTKPVPTATATPSRPRAENSYVTPAVVFPVEIPGCAVVEPPTEGNLMAWASYGTFGYDNPAYPWFSGPKAVAMSRALRDGLPDDVEVAFASDEQSLLFQPILDDPEDADSPPGAGGWTTASGTLRRGAGEGGLMVTVRQSAAPVPACVAGDLDERRRLADGTTVDVQDTWYEIDKVRTLSRTARAYLPDGTAVTTAATDQRSDGSGHSGTVPLTVDELAALATAPGLRVTTPVPPGTPDVPESCSGATETGGLIDEGVTRRLDAVLAHIPLDGLTLDRPLGQLRPTGPSASGVCQAVRITTPGRESRLSVAIATEQRLPEDTPPNRDGDRVTNRRLPDGTVVETRESRYTVQSQKPGAQPVPETMRTVAVTRPSGTRVHVSSTAADPIEPLPFAQLEAIATNPDLEVR</sequence>
<evidence type="ECO:0000256" key="1">
    <source>
        <dbReference type="SAM" id="MobiDB-lite"/>
    </source>
</evidence>
<reference evidence="3 4" key="1">
    <citation type="submission" date="2019-07" db="EMBL/GenBank/DDBJ databases">
        <title>Whole genome shotgun sequence of Nocardia ninae NBRC 108245.</title>
        <authorList>
            <person name="Hosoyama A."/>
            <person name="Uohara A."/>
            <person name="Ohji S."/>
            <person name="Ichikawa N."/>
        </authorList>
    </citation>
    <scope>NUCLEOTIDE SEQUENCE [LARGE SCALE GENOMIC DNA]</scope>
    <source>
        <strain evidence="3 4">NBRC 108245</strain>
    </source>
</reference>
<comment type="caution">
    <text evidence="3">The sequence shown here is derived from an EMBL/GenBank/DDBJ whole genome shotgun (WGS) entry which is preliminary data.</text>
</comment>
<evidence type="ECO:0000313" key="4">
    <source>
        <dbReference type="Proteomes" id="UP000321424"/>
    </source>
</evidence>
<keyword evidence="2" id="KW-0472">Membrane</keyword>
<feature type="transmembrane region" description="Helical" evidence="2">
    <location>
        <begin position="21"/>
        <end position="39"/>
    </location>
</feature>
<keyword evidence="2" id="KW-0812">Transmembrane</keyword>
<protein>
    <submittedName>
        <fullName evidence="3">Uncharacterized protein</fullName>
    </submittedName>
</protein>
<evidence type="ECO:0000313" key="3">
    <source>
        <dbReference type="EMBL" id="GEM38711.1"/>
    </source>
</evidence>
<accession>A0A511ME01</accession>
<dbReference type="Proteomes" id="UP000321424">
    <property type="component" value="Unassembled WGS sequence"/>
</dbReference>
<evidence type="ECO:0000256" key="2">
    <source>
        <dbReference type="SAM" id="Phobius"/>
    </source>
</evidence>
<dbReference type="AlphaFoldDB" id="A0A511ME01"/>
<feature type="region of interest" description="Disordered" evidence="1">
    <location>
        <begin position="361"/>
        <end position="384"/>
    </location>
</feature>
<feature type="region of interest" description="Disordered" evidence="1">
    <location>
        <begin position="44"/>
        <end position="63"/>
    </location>
</feature>
<gene>
    <name evidence="3" type="ORF">NN4_32300</name>
</gene>
<organism evidence="3 4">
    <name type="scientific">Nocardia ninae NBRC 108245</name>
    <dbReference type="NCBI Taxonomy" id="1210091"/>
    <lineage>
        <taxon>Bacteria</taxon>
        <taxon>Bacillati</taxon>
        <taxon>Actinomycetota</taxon>
        <taxon>Actinomycetes</taxon>
        <taxon>Mycobacteriales</taxon>
        <taxon>Nocardiaceae</taxon>
        <taxon>Nocardia</taxon>
    </lineage>
</organism>
<name>A0A511ME01_9NOCA</name>